<organism evidence="7 8">
    <name type="scientific">Amphibalanus amphitrite</name>
    <name type="common">Striped barnacle</name>
    <name type="synonym">Balanus amphitrite</name>
    <dbReference type="NCBI Taxonomy" id="1232801"/>
    <lineage>
        <taxon>Eukaryota</taxon>
        <taxon>Metazoa</taxon>
        <taxon>Ecdysozoa</taxon>
        <taxon>Arthropoda</taxon>
        <taxon>Crustacea</taxon>
        <taxon>Multicrustacea</taxon>
        <taxon>Cirripedia</taxon>
        <taxon>Thoracica</taxon>
        <taxon>Thoracicalcarea</taxon>
        <taxon>Balanomorpha</taxon>
        <taxon>Balanoidea</taxon>
        <taxon>Balanidae</taxon>
        <taxon>Amphibalaninae</taxon>
        <taxon>Amphibalanus</taxon>
    </lineage>
</organism>
<dbReference type="GO" id="GO:0003735">
    <property type="term" value="F:structural constituent of ribosome"/>
    <property type="evidence" value="ECO:0007669"/>
    <property type="project" value="InterPro"/>
</dbReference>
<dbReference type="PROSITE" id="PS00700">
    <property type="entry name" value="RIBOSOMAL_L6_2"/>
    <property type="match status" value="1"/>
</dbReference>
<dbReference type="InterPro" id="IPR020040">
    <property type="entry name" value="Ribosomal_uL6_a/b-dom"/>
</dbReference>
<dbReference type="FunFam" id="3.90.930.12:FF:000004">
    <property type="entry name" value="60S ribosomal protein L9"/>
    <property type="match status" value="1"/>
</dbReference>
<dbReference type="InterPro" id="IPR000702">
    <property type="entry name" value="Ribosomal_uL6-like"/>
</dbReference>
<gene>
    <name evidence="7" type="primary">RpL9</name>
    <name evidence="7" type="ORF">FJT64_018597</name>
</gene>
<evidence type="ECO:0000256" key="2">
    <source>
        <dbReference type="ARBA" id="ARBA00022980"/>
    </source>
</evidence>
<comment type="caution">
    <text evidence="7">The sequence shown here is derived from an EMBL/GenBank/DDBJ whole genome shotgun (WGS) entry which is preliminary data.</text>
</comment>
<evidence type="ECO:0000259" key="6">
    <source>
        <dbReference type="Pfam" id="PF00347"/>
    </source>
</evidence>
<evidence type="ECO:0000256" key="5">
    <source>
        <dbReference type="ARBA" id="ARBA00035349"/>
    </source>
</evidence>
<dbReference type="PIRSF" id="PIRSF002162">
    <property type="entry name" value="Ribosomal_L6"/>
    <property type="match status" value="1"/>
</dbReference>
<dbReference type="PANTHER" id="PTHR11655">
    <property type="entry name" value="60S/50S RIBOSOMAL PROTEIN L6/L9"/>
    <property type="match status" value="1"/>
</dbReference>
<reference evidence="7 8" key="1">
    <citation type="submission" date="2019-07" db="EMBL/GenBank/DDBJ databases">
        <title>Draft genome assembly of a fouling barnacle, Amphibalanus amphitrite (Darwin, 1854): The first reference genome for Thecostraca.</title>
        <authorList>
            <person name="Kim W."/>
        </authorList>
    </citation>
    <scope>NUCLEOTIDE SEQUENCE [LARGE SCALE GENOMIC DNA]</scope>
    <source>
        <strain evidence="7">SNU_AA5</strain>
        <tissue evidence="7">Soma without cirri and trophi</tissue>
    </source>
</reference>
<dbReference type="GO" id="GO:0022625">
    <property type="term" value="C:cytosolic large ribosomal subunit"/>
    <property type="evidence" value="ECO:0007669"/>
    <property type="project" value="TreeGrafter"/>
</dbReference>
<proteinExistence type="inferred from homology"/>
<comment type="similarity">
    <text evidence="1">Belongs to the universal ribosomal protein uL6 family.</text>
</comment>
<dbReference type="GO" id="GO:0002181">
    <property type="term" value="P:cytoplasmic translation"/>
    <property type="evidence" value="ECO:0007669"/>
    <property type="project" value="TreeGrafter"/>
</dbReference>
<evidence type="ECO:0000256" key="3">
    <source>
        <dbReference type="ARBA" id="ARBA00023274"/>
    </source>
</evidence>
<keyword evidence="3" id="KW-0687">Ribonucleoprotein</keyword>
<dbReference type="InterPro" id="IPR002359">
    <property type="entry name" value="Ribosomal_uL6_CS2"/>
</dbReference>
<dbReference type="PANTHER" id="PTHR11655:SF16">
    <property type="entry name" value="60S RIBOSOMAL PROTEIN L9"/>
    <property type="match status" value="1"/>
</dbReference>
<keyword evidence="2 7" id="KW-0689">Ribosomal protein</keyword>
<feature type="domain" description="Large ribosomal subunit protein uL6 alpha-beta" evidence="6">
    <location>
        <begin position="12"/>
        <end position="85"/>
    </location>
</feature>
<accession>A0A6A4WUA2</accession>
<evidence type="ECO:0000256" key="1">
    <source>
        <dbReference type="ARBA" id="ARBA00009356"/>
    </source>
</evidence>
<evidence type="ECO:0000256" key="4">
    <source>
        <dbReference type="ARBA" id="ARBA00035246"/>
    </source>
</evidence>
<dbReference type="Pfam" id="PF00347">
    <property type="entry name" value="Ribosomal_L6"/>
    <property type="match status" value="2"/>
</dbReference>
<evidence type="ECO:0000313" key="7">
    <source>
        <dbReference type="EMBL" id="KAF0310405.1"/>
    </source>
</evidence>
<sequence length="189" mass="21438">MRQILQSETVSVPKGVTARVKGRTVIIKGPRGTLTRNFKHLTLDLQLVGKNTIKIEKWFGKRKELAAVRTCCSHIANMCKGVQYGFQYKMRSAYAHFPINCVVTENNTLVEVRNYLGEKYIRRVQMLPGVTVYNSTKVKDELILEGNDIESVSKCAARIQQSTSVHNKDIRKFLDGVYVSEKTTVVEVE</sequence>
<name>A0A6A4WUA2_AMPAM</name>
<dbReference type="SUPFAM" id="SSF56053">
    <property type="entry name" value="Ribosomal protein L6"/>
    <property type="match status" value="2"/>
</dbReference>
<dbReference type="Gene3D" id="3.90.930.12">
    <property type="entry name" value="Ribosomal protein L6, alpha-beta domain"/>
    <property type="match status" value="2"/>
</dbReference>
<dbReference type="OrthoDB" id="10252633at2759"/>
<dbReference type="GO" id="GO:0019843">
    <property type="term" value="F:rRNA binding"/>
    <property type="evidence" value="ECO:0007669"/>
    <property type="project" value="InterPro"/>
</dbReference>
<evidence type="ECO:0000313" key="8">
    <source>
        <dbReference type="Proteomes" id="UP000440578"/>
    </source>
</evidence>
<dbReference type="InterPro" id="IPR036789">
    <property type="entry name" value="Ribosomal_uL6-like_a/b-dom_sf"/>
</dbReference>
<dbReference type="EMBL" id="VIIS01000312">
    <property type="protein sequence ID" value="KAF0310405.1"/>
    <property type="molecule type" value="Genomic_DNA"/>
</dbReference>
<keyword evidence="8" id="KW-1185">Reference proteome</keyword>
<dbReference type="FunFam" id="3.90.930.12:FF:000003">
    <property type="entry name" value="60S ribosomal protein L9"/>
    <property type="match status" value="1"/>
</dbReference>
<dbReference type="AlphaFoldDB" id="A0A6A4WUA2"/>
<feature type="domain" description="Large ribosomal subunit protein uL6 alpha-beta" evidence="6">
    <location>
        <begin position="97"/>
        <end position="176"/>
    </location>
</feature>
<protein>
    <recommendedName>
        <fullName evidence="4">Large ribosomal subunit protein uL6</fullName>
    </recommendedName>
    <alternativeName>
        <fullName evidence="5">60S ribosomal protein L9</fullName>
    </alternativeName>
</protein>
<dbReference type="Proteomes" id="UP000440578">
    <property type="component" value="Unassembled WGS sequence"/>
</dbReference>